<feature type="domain" description="Prohead serine protease" evidence="5">
    <location>
        <begin position="121"/>
        <end position="180"/>
    </location>
</feature>
<keyword evidence="1" id="KW-1188">Viral release from host cell</keyword>
<dbReference type="RefSeq" id="WP_175278140.1">
    <property type="nucleotide sequence ID" value="NZ_CP054836.1"/>
</dbReference>
<dbReference type="GO" id="GO:0008233">
    <property type="term" value="F:peptidase activity"/>
    <property type="evidence" value="ECO:0007669"/>
    <property type="project" value="UniProtKB-KW"/>
</dbReference>
<evidence type="ECO:0000256" key="4">
    <source>
        <dbReference type="SAM" id="MobiDB-lite"/>
    </source>
</evidence>
<accession>A0A6N1VLZ6</accession>
<evidence type="ECO:0000259" key="5">
    <source>
        <dbReference type="Pfam" id="PF04586"/>
    </source>
</evidence>
<dbReference type="Proteomes" id="UP000509367">
    <property type="component" value="Chromosome"/>
</dbReference>
<reference evidence="6 7" key="1">
    <citation type="submission" date="2020-06" db="EMBL/GenBank/DDBJ databases">
        <title>Oricola thermophila sp. nov. isolated from a tidal sediments.</title>
        <authorList>
            <person name="Kwon K.K."/>
            <person name="Yang S.-H."/>
            <person name="Park M.-J."/>
        </authorList>
    </citation>
    <scope>NUCLEOTIDE SEQUENCE [LARGE SCALE GENOMIC DNA]</scope>
    <source>
        <strain evidence="6 7">MEBiC13590</strain>
    </source>
</reference>
<feature type="region of interest" description="Disordered" evidence="4">
    <location>
        <begin position="1"/>
        <end position="21"/>
    </location>
</feature>
<keyword evidence="2 6" id="KW-0645">Protease</keyword>
<gene>
    <name evidence="6" type="ORF">HTY61_18220</name>
</gene>
<evidence type="ECO:0000313" key="7">
    <source>
        <dbReference type="Proteomes" id="UP000509367"/>
    </source>
</evidence>
<dbReference type="EMBL" id="CP054836">
    <property type="protein sequence ID" value="QKV20249.1"/>
    <property type="molecule type" value="Genomic_DNA"/>
</dbReference>
<dbReference type="InterPro" id="IPR054613">
    <property type="entry name" value="Peptidase_S78_dom"/>
</dbReference>
<dbReference type="GO" id="GO:0006508">
    <property type="term" value="P:proteolysis"/>
    <property type="evidence" value="ECO:0007669"/>
    <property type="project" value="UniProtKB-KW"/>
</dbReference>
<dbReference type="KEGG" id="orm:HTY61_18220"/>
<proteinExistence type="predicted"/>
<evidence type="ECO:0000313" key="6">
    <source>
        <dbReference type="EMBL" id="QKV20249.1"/>
    </source>
</evidence>
<keyword evidence="7" id="KW-1185">Reference proteome</keyword>
<dbReference type="AlphaFoldDB" id="A0A6N1VLZ6"/>
<evidence type="ECO:0000256" key="2">
    <source>
        <dbReference type="ARBA" id="ARBA00022670"/>
    </source>
</evidence>
<evidence type="ECO:0000256" key="1">
    <source>
        <dbReference type="ARBA" id="ARBA00022612"/>
    </source>
</evidence>
<dbReference type="Pfam" id="PF04586">
    <property type="entry name" value="Peptidase_S78"/>
    <property type="match status" value="1"/>
</dbReference>
<sequence>MTDRQTRKMPTNGSADLPLETREAPVNSIDAEKRTVEVVWTAGAAVPRVDPWTGDRYVEELVVSDKAIKLDRLNNGGPVLDSHFRFGINSQIAVVERAWIEGGKGLAKIRFPKEGLDEEIDRIFSKIADGIITRLSCGYRRLKIEVDKSKDPKVWRVVEWEPFEISFVSVPADPAAKVRADEVPTSACEFRTIGAPSGPAARARMRLRAAAAGLVD</sequence>
<protein>
    <submittedName>
        <fullName evidence="6">HK97 family phage prohead protease</fullName>
    </submittedName>
</protein>
<name>A0A6N1VLZ6_9HYPH</name>
<evidence type="ECO:0000256" key="3">
    <source>
        <dbReference type="ARBA" id="ARBA00022801"/>
    </source>
</evidence>
<keyword evidence="3" id="KW-0378">Hydrolase</keyword>
<organism evidence="6 7">
    <name type="scientific">Oricola thermophila</name>
    <dbReference type="NCBI Taxonomy" id="2742145"/>
    <lineage>
        <taxon>Bacteria</taxon>
        <taxon>Pseudomonadati</taxon>
        <taxon>Pseudomonadota</taxon>
        <taxon>Alphaproteobacteria</taxon>
        <taxon>Hyphomicrobiales</taxon>
        <taxon>Ahrensiaceae</taxon>
        <taxon>Oricola</taxon>
    </lineage>
</organism>